<dbReference type="Proteomes" id="UP001231189">
    <property type="component" value="Unassembled WGS sequence"/>
</dbReference>
<organism evidence="1 2">
    <name type="scientific">Lolium multiflorum</name>
    <name type="common">Italian ryegrass</name>
    <name type="synonym">Lolium perenne subsp. multiflorum</name>
    <dbReference type="NCBI Taxonomy" id="4521"/>
    <lineage>
        <taxon>Eukaryota</taxon>
        <taxon>Viridiplantae</taxon>
        <taxon>Streptophyta</taxon>
        <taxon>Embryophyta</taxon>
        <taxon>Tracheophyta</taxon>
        <taxon>Spermatophyta</taxon>
        <taxon>Magnoliopsida</taxon>
        <taxon>Liliopsida</taxon>
        <taxon>Poales</taxon>
        <taxon>Poaceae</taxon>
        <taxon>BOP clade</taxon>
        <taxon>Pooideae</taxon>
        <taxon>Poodae</taxon>
        <taxon>Poeae</taxon>
        <taxon>Poeae Chloroplast Group 2 (Poeae type)</taxon>
        <taxon>Loliodinae</taxon>
        <taxon>Loliinae</taxon>
        <taxon>Lolium</taxon>
    </lineage>
</organism>
<comment type="caution">
    <text evidence="1">The sequence shown here is derived from an EMBL/GenBank/DDBJ whole genome shotgun (WGS) entry which is preliminary data.</text>
</comment>
<evidence type="ECO:0000313" key="1">
    <source>
        <dbReference type="EMBL" id="KAK1679796.1"/>
    </source>
</evidence>
<gene>
    <name evidence="1" type="ORF">QYE76_040644</name>
</gene>
<proteinExistence type="predicted"/>
<keyword evidence="2" id="KW-1185">Reference proteome</keyword>
<protein>
    <submittedName>
        <fullName evidence="1">Uncharacterized protein</fullName>
    </submittedName>
</protein>
<name>A0AAD8TDR3_LOLMU</name>
<accession>A0AAD8TDR3</accession>
<evidence type="ECO:0000313" key="2">
    <source>
        <dbReference type="Proteomes" id="UP001231189"/>
    </source>
</evidence>
<reference evidence="1" key="1">
    <citation type="submission" date="2023-07" db="EMBL/GenBank/DDBJ databases">
        <title>A chromosome-level genome assembly of Lolium multiflorum.</title>
        <authorList>
            <person name="Chen Y."/>
            <person name="Copetti D."/>
            <person name="Kolliker R."/>
            <person name="Studer B."/>
        </authorList>
    </citation>
    <scope>NUCLEOTIDE SEQUENCE</scope>
    <source>
        <strain evidence="1">02402/16</strain>
        <tissue evidence="1">Leaf</tissue>
    </source>
</reference>
<sequence>MISVDYRLATENRIPAVFDNRIAVPCRFDRVFLTGATIAFHIAAWLGEGQPGGLALWRSGPALLQGSHEPMIQPFFGGEARTVLGEDAPQLP</sequence>
<dbReference type="EMBL" id="JAUUTY010000002">
    <property type="protein sequence ID" value="KAK1679796.1"/>
    <property type="molecule type" value="Genomic_DNA"/>
</dbReference>
<dbReference type="AlphaFoldDB" id="A0AAD8TDR3"/>